<protein>
    <submittedName>
        <fullName evidence="3">Uncharacterized protein</fullName>
    </submittedName>
</protein>
<organism evidence="3 4">
    <name type="scientific">Ophiocordyceps camponoti-rufipedis</name>
    <dbReference type="NCBI Taxonomy" id="2004952"/>
    <lineage>
        <taxon>Eukaryota</taxon>
        <taxon>Fungi</taxon>
        <taxon>Dikarya</taxon>
        <taxon>Ascomycota</taxon>
        <taxon>Pezizomycotina</taxon>
        <taxon>Sordariomycetes</taxon>
        <taxon>Hypocreomycetidae</taxon>
        <taxon>Hypocreales</taxon>
        <taxon>Ophiocordycipitaceae</taxon>
        <taxon>Ophiocordyceps</taxon>
    </lineage>
</organism>
<accession>A0A2C5YZA8</accession>
<evidence type="ECO:0000313" key="4">
    <source>
        <dbReference type="Proteomes" id="UP000226431"/>
    </source>
</evidence>
<feature type="compositionally biased region" description="Polar residues" evidence="1">
    <location>
        <begin position="174"/>
        <end position="190"/>
    </location>
</feature>
<feature type="compositionally biased region" description="Basic and acidic residues" evidence="1">
    <location>
        <begin position="342"/>
        <end position="352"/>
    </location>
</feature>
<evidence type="ECO:0000313" key="3">
    <source>
        <dbReference type="EMBL" id="PHH72943.1"/>
    </source>
</evidence>
<feature type="region of interest" description="Disordered" evidence="1">
    <location>
        <begin position="342"/>
        <end position="439"/>
    </location>
</feature>
<dbReference type="OrthoDB" id="10636024at2759"/>
<evidence type="ECO:0000256" key="1">
    <source>
        <dbReference type="SAM" id="MobiDB-lite"/>
    </source>
</evidence>
<feature type="signal peptide" evidence="2">
    <location>
        <begin position="1"/>
        <end position="26"/>
    </location>
</feature>
<reference evidence="3 4" key="1">
    <citation type="submission" date="2017-06" db="EMBL/GenBank/DDBJ databases">
        <title>Ant-infecting Ophiocordyceps genomes reveal a high diversity of potential behavioral manipulation genes and a possible major role for enterotoxins.</title>
        <authorList>
            <person name="De Bekker C."/>
            <person name="Evans H.C."/>
            <person name="Brachmann A."/>
            <person name="Hughes D.P."/>
        </authorList>
    </citation>
    <scope>NUCLEOTIDE SEQUENCE [LARGE SCALE GENOMIC DNA]</scope>
    <source>
        <strain evidence="3 4">Map16</strain>
    </source>
</reference>
<keyword evidence="2" id="KW-0732">Signal</keyword>
<dbReference type="AlphaFoldDB" id="A0A2C5YZA8"/>
<name>A0A2C5YZA8_9HYPO</name>
<dbReference type="EMBL" id="NJES01000381">
    <property type="protein sequence ID" value="PHH72943.1"/>
    <property type="molecule type" value="Genomic_DNA"/>
</dbReference>
<dbReference type="Proteomes" id="UP000226431">
    <property type="component" value="Unassembled WGS sequence"/>
</dbReference>
<keyword evidence="4" id="KW-1185">Reference proteome</keyword>
<comment type="caution">
    <text evidence="3">The sequence shown here is derived from an EMBL/GenBank/DDBJ whole genome shotgun (WGS) entry which is preliminary data.</text>
</comment>
<feature type="region of interest" description="Disordered" evidence="1">
    <location>
        <begin position="465"/>
        <end position="584"/>
    </location>
</feature>
<feature type="compositionally biased region" description="Polar residues" evidence="1">
    <location>
        <begin position="302"/>
        <end position="317"/>
    </location>
</feature>
<feature type="chain" id="PRO_5012835512" evidence="2">
    <location>
        <begin position="27"/>
        <end position="616"/>
    </location>
</feature>
<gene>
    <name evidence="3" type="ORF">CDD80_4167</name>
</gene>
<feature type="compositionally biased region" description="Polar residues" evidence="1">
    <location>
        <begin position="465"/>
        <end position="476"/>
    </location>
</feature>
<feature type="compositionally biased region" description="Polar residues" evidence="1">
    <location>
        <begin position="353"/>
        <end position="365"/>
    </location>
</feature>
<evidence type="ECO:0000256" key="2">
    <source>
        <dbReference type="SAM" id="SignalP"/>
    </source>
</evidence>
<feature type="region of interest" description="Disordered" evidence="1">
    <location>
        <begin position="70"/>
        <end position="317"/>
    </location>
</feature>
<proteinExistence type="predicted"/>
<feature type="compositionally biased region" description="Low complexity" evidence="1">
    <location>
        <begin position="147"/>
        <end position="161"/>
    </location>
</feature>
<feature type="compositionally biased region" description="Basic and acidic residues" evidence="1">
    <location>
        <begin position="238"/>
        <end position="250"/>
    </location>
</feature>
<sequence>MRRSSLAAILNPLVVSQLLWPHLCHAAPKLKLPWINVEEPGRASESYHVGNSNFFVRPASYPRPAVLTEVRISKQTPSGKENKDESNDDDDLSFSSPPPPPPTRTKDISRGSRMLSGPLKVPTYKTPWKAAKRGPRQDAATAGVKEPTTPSAPGTSSPARRSPNRPSPTRSLSQDYATVKSANLRNQPVKSSLYGDGTARKVVPPTPPETFDSNWQKPKRRSSDASSNRISAFYGADDPEHSNRFLDWLRNRSPSSPQKSRSRKELSSFKAPEPDDETRGSHTAPPRSGERSGRLNIESPGRSPQNIPHNESALSSTILEQPARDATLSKNKSLYAIISKDHTYEEIDESRMSTKSQSPRSSYQGETAPPPLPPWNTQFPSAHRALSESRPASPGLTFLDQLRQKVNDGASSRRPVTVPDPRDLHTSSSGTADGDYMRMDGHRITAGDRAFSDPSHLFSARQQLRQKLNERASSSRHANDAVPDEVGIRSPESTEDGYLRMDGRKAFGGNRVVSDPSPMFSTRLPARPAKSGVGIRPASHPGVTNGEYEPVGDPNALKYGRRPLETEPLYPASSDLSSGPSQEPPYFGSVPCGVCFIPGAASKEAASQLVCLEDWH</sequence>